<dbReference type="EMBL" id="JAIQCV010000010">
    <property type="protein sequence ID" value="KAH1056991.1"/>
    <property type="molecule type" value="Genomic_DNA"/>
</dbReference>
<comment type="caution">
    <text evidence="1">The sequence shown here is derived from an EMBL/GenBank/DDBJ whole genome shotgun (WGS) entry which is preliminary data.</text>
</comment>
<dbReference type="AlphaFoldDB" id="A0A9D3ZPS9"/>
<sequence length="119" mass="14669">MILSLIKVTDQVELWNKEVYRHIMQRKNFLKKKLDNVQKAIDRRSSAFLNQVELKIPEELESVLHHEELLWRQKARCDWLVFGDHNTRFFHRRTLQRRKHNRILALKIKRGSRLWMKKN</sequence>
<keyword evidence="2" id="KW-1185">Reference proteome</keyword>
<name>A0A9D3ZPS9_9ROSI</name>
<evidence type="ECO:0000313" key="1">
    <source>
        <dbReference type="EMBL" id="KAH1056991.1"/>
    </source>
</evidence>
<dbReference type="Proteomes" id="UP000828251">
    <property type="component" value="Unassembled WGS sequence"/>
</dbReference>
<dbReference type="OrthoDB" id="1751786at2759"/>
<reference evidence="1 2" key="1">
    <citation type="journal article" date="2021" name="Plant Biotechnol. J.">
        <title>Multi-omics assisted identification of the key and species-specific regulatory components of drought-tolerant mechanisms in Gossypium stocksii.</title>
        <authorList>
            <person name="Yu D."/>
            <person name="Ke L."/>
            <person name="Zhang D."/>
            <person name="Wu Y."/>
            <person name="Sun Y."/>
            <person name="Mei J."/>
            <person name="Sun J."/>
            <person name="Sun Y."/>
        </authorList>
    </citation>
    <scope>NUCLEOTIDE SEQUENCE [LARGE SCALE GENOMIC DNA]</scope>
    <source>
        <strain evidence="2">cv. E1</strain>
        <tissue evidence="1">Leaf</tissue>
    </source>
</reference>
<gene>
    <name evidence="1" type="ORF">J1N35_035056</name>
</gene>
<proteinExistence type="predicted"/>
<evidence type="ECO:0000313" key="2">
    <source>
        <dbReference type="Proteomes" id="UP000828251"/>
    </source>
</evidence>
<organism evidence="1 2">
    <name type="scientific">Gossypium stocksii</name>
    <dbReference type="NCBI Taxonomy" id="47602"/>
    <lineage>
        <taxon>Eukaryota</taxon>
        <taxon>Viridiplantae</taxon>
        <taxon>Streptophyta</taxon>
        <taxon>Embryophyta</taxon>
        <taxon>Tracheophyta</taxon>
        <taxon>Spermatophyta</taxon>
        <taxon>Magnoliopsida</taxon>
        <taxon>eudicotyledons</taxon>
        <taxon>Gunneridae</taxon>
        <taxon>Pentapetalae</taxon>
        <taxon>rosids</taxon>
        <taxon>malvids</taxon>
        <taxon>Malvales</taxon>
        <taxon>Malvaceae</taxon>
        <taxon>Malvoideae</taxon>
        <taxon>Gossypium</taxon>
    </lineage>
</organism>
<accession>A0A9D3ZPS9</accession>
<protein>
    <submittedName>
        <fullName evidence="1">Uncharacterized protein</fullName>
    </submittedName>
</protein>